<accession>A0AAQ3XD32</accession>
<reference evidence="1 2" key="1">
    <citation type="submission" date="2024-02" db="EMBL/GenBank/DDBJ databases">
        <title>High-quality chromosome-scale genome assembly of Pensacola bahiagrass (Paspalum notatum Flugge var. saurae).</title>
        <authorList>
            <person name="Vega J.M."/>
            <person name="Podio M."/>
            <person name="Orjuela J."/>
            <person name="Siena L.A."/>
            <person name="Pessino S.C."/>
            <person name="Combes M.C."/>
            <person name="Mariac C."/>
            <person name="Albertini E."/>
            <person name="Pupilli F."/>
            <person name="Ortiz J.P.A."/>
            <person name="Leblanc O."/>
        </authorList>
    </citation>
    <scope>NUCLEOTIDE SEQUENCE [LARGE SCALE GENOMIC DNA]</scope>
    <source>
        <strain evidence="1">R1</strain>
        <tissue evidence="1">Leaf</tissue>
    </source>
</reference>
<gene>
    <name evidence="1" type="ORF">U9M48_041189</name>
</gene>
<dbReference type="Proteomes" id="UP001341281">
    <property type="component" value="Chromosome 09"/>
</dbReference>
<evidence type="ECO:0000313" key="2">
    <source>
        <dbReference type="Proteomes" id="UP001341281"/>
    </source>
</evidence>
<sequence length="404" mass="43056">ALYGAQAIVPTRHDQGLLVPCQDKDTGTRAGTPGVCIVTHQAPLFVPAHPGVRVHLPRSAEVSLVRRAVRVVGADAEALESAAGADDVGAGADAEHLVAPLAGEDAVGVVPVLDLQELGGSRVLGDGAVEGKVAVLAPVRQRAVLAQRHLLELVVDVGVRARRALVVAPVVDDVEVQRVLRLAEVRGGGLHVADQHAHLGVYPAEGARVEVAQPQHVGDECGDLGQRDAEAAIKKAPRMRESQAQAVSSRSSAPLMHVPEAWMRCCSPTTGYPVKTTTREDDAVVGEAVLLQLEGRRGEAHRQAAGQVGAVLLQALLRDPGREERHRRLRAEKEVVVEAVARRGDVHAVVLPVDGLALARKPCHVSELVEGTPHGQLLRYVRVVSLHERNRALEQRLHLKSDLH</sequence>
<organism evidence="1 2">
    <name type="scientific">Paspalum notatum var. saurae</name>
    <dbReference type="NCBI Taxonomy" id="547442"/>
    <lineage>
        <taxon>Eukaryota</taxon>
        <taxon>Viridiplantae</taxon>
        <taxon>Streptophyta</taxon>
        <taxon>Embryophyta</taxon>
        <taxon>Tracheophyta</taxon>
        <taxon>Spermatophyta</taxon>
        <taxon>Magnoliopsida</taxon>
        <taxon>Liliopsida</taxon>
        <taxon>Poales</taxon>
        <taxon>Poaceae</taxon>
        <taxon>PACMAD clade</taxon>
        <taxon>Panicoideae</taxon>
        <taxon>Andropogonodae</taxon>
        <taxon>Paspaleae</taxon>
        <taxon>Paspalinae</taxon>
        <taxon>Paspalum</taxon>
    </lineage>
</organism>
<keyword evidence="2" id="KW-1185">Reference proteome</keyword>
<protein>
    <submittedName>
        <fullName evidence="1">Uncharacterized protein</fullName>
    </submittedName>
</protein>
<dbReference type="AlphaFoldDB" id="A0AAQ3XD32"/>
<name>A0AAQ3XD32_PASNO</name>
<evidence type="ECO:0000313" key="1">
    <source>
        <dbReference type="EMBL" id="WVZ95421.1"/>
    </source>
</evidence>
<feature type="non-terminal residue" evidence="1">
    <location>
        <position position="404"/>
    </location>
</feature>
<dbReference type="EMBL" id="CP144753">
    <property type="protein sequence ID" value="WVZ95421.1"/>
    <property type="molecule type" value="Genomic_DNA"/>
</dbReference>
<proteinExistence type="predicted"/>